<feature type="domain" description="Enhancer of polycomb C-terminal" evidence="9">
    <location>
        <begin position="509"/>
        <end position="738"/>
    </location>
</feature>
<dbReference type="AlphaFoldDB" id="A0A8I3WGY5"/>
<accession>A0A8I3WGY5</accession>
<evidence type="ECO:0000256" key="5">
    <source>
        <dbReference type="ARBA" id="ARBA00023163"/>
    </source>
</evidence>
<evidence type="ECO:0000313" key="11">
    <source>
        <dbReference type="Ensembl" id="ENSCJAP00000093951.1"/>
    </source>
</evidence>
<feature type="region of interest" description="Disordered" evidence="8">
    <location>
        <begin position="531"/>
        <end position="559"/>
    </location>
</feature>
<reference evidence="11" key="3">
    <citation type="submission" date="2025-09" db="UniProtKB">
        <authorList>
            <consortium name="Ensembl"/>
        </authorList>
    </citation>
    <scope>IDENTIFICATION</scope>
</reference>
<dbReference type="GO" id="GO:0006357">
    <property type="term" value="P:regulation of transcription by RNA polymerase II"/>
    <property type="evidence" value="ECO:0007669"/>
    <property type="project" value="InterPro"/>
</dbReference>
<protein>
    <recommendedName>
        <fullName evidence="7">Enhancer of polycomb homolog</fullName>
    </recommendedName>
</protein>
<feature type="compositionally biased region" description="Low complexity" evidence="8">
    <location>
        <begin position="531"/>
        <end position="544"/>
    </location>
</feature>
<evidence type="ECO:0000256" key="6">
    <source>
        <dbReference type="ARBA" id="ARBA00023242"/>
    </source>
</evidence>
<keyword evidence="3" id="KW-0156">Chromatin regulator</keyword>
<comment type="similarity">
    <text evidence="2 7">Belongs to the enhancer of polycomb family.</text>
</comment>
<dbReference type="InterPro" id="IPR009607">
    <property type="entry name" value="Enhancer_polycomb_C"/>
</dbReference>
<reference evidence="11 12" key="1">
    <citation type="submission" date="2009-03" db="EMBL/GenBank/DDBJ databases">
        <authorList>
            <person name="Warren W."/>
            <person name="Ye L."/>
            <person name="Minx P."/>
            <person name="Worley K."/>
            <person name="Gibbs R."/>
            <person name="Wilson R.K."/>
        </authorList>
    </citation>
    <scope>NUCLEOTIDE SEQUENCE [LARGE SCALE GENOMIC DNA]</scope>
</reference>
<dbReference type="Proteomes" id="UP000008225">
    <property type="component" value="Chromosome 6"/>
</dbReference>
<dbReference type="Pfam" id="PF10513">
    <property type="entry name" value="EPL1"/>
    <property type="match status" value="1"/>
</dbReference>
<dbReference type="Pfam" id="PF06752">
    <property type="entry name" value="E_Pc_C"/>
    <property type="match status" value="1"/>
</dbReference>
<name>A0A8I3WGY5_CALJA</name>
<evidence type="ECO:0000256" key="4">
    <source>
        <dbReference type="ARBA" id="ARBA00023015"/>
    </source>
</evidence>
<evidence type="ECO:0000256" key="7">
    <source>
        <dbReference type="RuleBase" id="RU361124"/>
    </source>
</evidence>
<evidence type="ECO:0000256" key="1">
    <source>
        <dbReference type="ARBA" id="ARBA00004123"/>
    </source>
</evidence>
<gene>
    <name evidence="11" type="primary">EPC2</name>
</gene>
<dbReference type="GeneTree" id="ENSGT00940000158526"/>
<dbReference type="GO" id="GO:0006325">
    <property type="term" value="P:chromatin organization"/>
    <property type="evidence" value="ECO:0007669"/>
    <property type="project" value="UniProtKB-KW"/>
</dbReference>
<keyword evidence="4 7" id="KW-0805">Transcription regulation</keyword>
<keyword evidence="6 7" id="KW-0539">Nucleus</keyword>
<feature type="compositionally biased region" description="Polar residues" evidence="8">
    <location>
        <begin position="545"/>
        <end position="559"/>
    </location>
</feature>
<proteinExistence type="inferred from homology"/>
<feature type="domain" description="Enhancer of polycomb-like N-terminal" evidence="10">
    <location>
        <begin position="7"/>
        <end position="148"/>
    </location>
</feature>
<keyword evidence="5 7" id="KW-0804">Transcription</keyword>
<feature type="region of interest" description="Disordered" evidence="8">
    <location>
        <begin position="576"/>
        <end position="604"/>
    </location>
</feature>
<comment type="subcellular location">
    <subcellularLocation>
        <location evidence="1 7">Nucleus</location>
    </subcellularLocation>
</comment>
<dbReference type="GO" id="GO:0005634">
    <property type="term" value="C:nucleus"/>
    <property type="evidence" value="ECO:0007669"/>
    <property type="project" value="UniProtKB-SubCell"/>
</dbReference>
<dbReference type="GO" id="GO:0035267">
    <property type="term" value="C:NuA4 histone acetyltransferase complex"/>
    <property type="evidence" value="ECO:0007669"/>
    <property type="project" value="InterPro"/>
</dbReference>
<dbReference type="InterPro" id="IPR024943">
    <property type="entry name" value="Enhancer_polycomb"/>
</dbReference>
<organism evidence="11 12">
    <name type="scientific">Callithrix jacchus</name>
    <name type="common">White-tufted-ear marmoset</name>
    <name type="synonym">Simia Jacchus</name>
    <dbReference type="NCBI Taxonomy" id="9483"/>
    <lineage>
        <taxon>Eukaryota</taxon>
        <taxon>Metazoa</taxon>
        <taxon>Chordata</taxon>
        <taxon>Craniata</taxon>
        <taxon>Vertebrata</taxon>
        <taxon>Euteleostomi</taxon>
        <taxon>Mammalia</taxon>
        <taxon>Eutheria</taxon>
        <taxon>Euarchontoglires</taxon>
        <taxon>Primates</taxon>
        <taxon>Haplorrhini</taxon>
        <taxon>Platyrrhini</taxon>
        <taxon>Cebidae</taxon>
        <taxon>Callitrichinae</taxon>
        <taxon>Callithrix</taxon>
        <taxon>Callithrix</taxon>
    </lineage>
</organism>
<evidence type="ECO:0000256" key="3">
    <source>
        <dbReference type="ARBA" id="ARBA00022853"/>
    </source>
</evidence>
<evidence type="ECO:0000256" key="8">
    <source>
        <dbReference type="SAM" id="MobiDB-lite"/>
    </source>
</evidence>
<feature type="compositionally biased region" description="Polar residues" evidence="8">
    <location>
        <begin position="588"/>
        <end position="604"/>
    </location>
</feature>
<keyword evidence="12" id="KW-1185">Reference proteome</keyword>
<dbReference type="Ensembl" id="ENSCJAT00000147076.1">
    <property type="protein sequence ID" value="ENSCJAP00000093951.1"/>
    <property type="gene ID" value="ENSCJAG00000012637.5"/>
</dbReference>
<evidence type="ECO:0000256" key="2">
    <source>
        <dbReference type="ARBA" id="ARBA00008035"/>
    </source>
</evidence>
<dbReference type="PANTHER" id="PTHR14898">
    <property type="entry name" value="ENHANCER OF POLYCOMB"/>
    <property type="match status" value="1"/>
</dbReference>
<evidence type="ECO:0000259" key="10">
    <source>
        <dbReference type="Pfam" id="PF10513"/>
    </source>
</evidence>
<evidence type="ECO:0000313" key="12">
    <source>
        <dbReference type="Proteomes" id="UP000008225"/>
    </source>
</evidence>
<reference evidence="11" key="2">
    <citation type="submission" date="2025-08" db="UniProtKB">
        <authorList>
            <consortium name="Ensembl"/>
        </authorList>
    </citation>
    <scope>IDENTIFICATION</scope>
</reference>
<dbReference type="InterPro" id="IPR019542">
    <property type="entry name" value="Enhancer_polycomb-like_N"/>
</dbReference>
<sequence length="738" mass="82787">MSKLSFRARALDAAKPLPIYRGKDMPDLNDCVSINRAVPQMPTGMEKEEESEHHLQRAISAQQVFREKKESMVIPVPEAESNVNYYNRLYKGEFKQPKQFIHIQPFNLDNEQPDYDMDSEDETLLNRLNRKMEIKPLQFEIMIDRLEKASSNQNRKNDEASYEKMLKLRREFSRAITILEMIKRREKTKRELLHLTLEVVEKRYHLGDYGGEILNEVKISRSEKELYATPATLHNGNHHKAQECKTKHPHHLSLKEEASDVVRQKKKYPKKPKAEALITSQQPTPETLPVINKSDIKQYDFHSSDEDEFPQVLSPVSEPEEENDPDGPCAFRRRAGCQYYAPRLDQANHSCENSELADLDKLRYRHCLTTLTVPRRCIGFARRRIGRGGRVIMDRISTEHDPVLKQIDPEMLNSFSSSSQTTDFSSNFSRTNASSKHCENRLSLSEILSNIRSCRLQCFQPRLLNLQDSDSEECTSRKPGQTVNNKRVSAASLALLNTSKNGISVTGGITEEQFQTHQQQLVQMQRQQLAQLQQKQQSQHSSQQTHPKAQGSSTSDCMSKTLDSASAHFAASAVVSAPVPSRSEVAKEQNTGHNNINGVVQPSGTSKTLYSTNMALSSSPGISAVQLVRTVGHTTTNHLIPALCTSSPQTLPMNNSCLTNAVHLNNVSVVSPVNVHINTRTSAPSPTALKLATVAASMDRVPKVTPSSAISSIARENHEPERLGLNGIAETTVAMEVT</sequence>
<evidence type="ECO:0000259" key="9">
    <source>
        <dbReference type="Pfam" id="PF06752"/>
    </source>
</evidence>